<name>A0ACC1SSJ6_9HYPO</name>
<gene>
    <name evidence="1" type="ORF">NM208_g2400</name>
</gene>
<accession>A0ACC1SSJ6</accession>
<proteinExistence type="predicted"/>
<comment type="caution">
    <text evidence="1">The sequence shown here is derived from an EMBL/GenBank/DDBJ whole genome shotgun (WGS) entry which is preliminary data.</text>
</comment>
<protein>
    <submittedName>
        <fullName evidence="1">Uncharacterized protein</fullName>
    </submittedName>
</protein>
<sequence>MVATTTFAERHTLVGPGGSIDVDPAVVELLPPGTKLVEAVAWGASAWTTTSKVTTELKDGTPKSYFLKTAKERGSIMMKGEYNSLKALSEVSPGFVPEVYGWGKFQESDTYFLIMDFLDLRMVLPDPSTFSVLVSDIHKKSQSPTGKFGFHVPTCHGKHIQPNDWDESWCRYFTRLLTIFFDIDLDVNGPWKEYEDAFEMLKTKVVPALLEPLQAGGRVLKPCLVHGDLWEENTGMNVETHQPVAFDASVFYAHNEYELGMWRREAIRIGNPHIKQYLRRFPPSEPGKQCDDRILLYSIKFNLAHSSGWQGSQATREMILQDMRHLIDKYAKVDENQEAFDMNQVASQLPESQEDSERQQAKIPLEIKKEIGISHMKFTHSDMLPNTPTADPETVDDKDNRGARDAVQPPYSVFSPVQKQVVVLLCAIAGFFSPFSAFTYFPALEYIADDLNTTIQLLNITITAYLVVQGIVPAFCGELADQIGRRPVYLVVLLVYFIGCLGLALQRNYAALLVLRMVQSAGSSGTIALGIVVVADIAPPHERGSYVGAMLTGPNSGPSIGPVIGGVLAEKAGWPWTFWMLVILSGGCLILFSLFFPETCRNVVGNGSIPTSGFNKAPLSLIKQVQANPTASKDGARFQGFPNPLRCVKLMLIKEDALILWSNALFYINYSVLQAALAPLVMDVYSLNSLQAGLCFLPYGMATVLSSYLMGIVMDRDYQAMAKAHNIALNREAGDDINSIPVEEARIRSIWYAITAAILATLGFGWSVQYKAHISVPLIMTFICGVANTGVFNNCMTLMVDIHPNQSGLASVADLVGHLPFLV</sequence>
<evidence type="ECO:0000313" key="1">
    <source>
        <dbReference type="EMBL" id="KAJ3545666.1"/>
    </source>
</evidence>
<reference evidence="1" key="1">
    <citation type="submission" date="2022-08" db="EMBL/GenBank/DDBJ databases">
        <title>Genome Sequence of Fusarium decemcellulare.</title>
        <authorList>
            <person name="Buettner E."/>
        </authorList>
    </citation>
    <scope>NUCLEOTIDE SEQUENCE</scope>
    <source>
        <strain evidence="1">Babe19</strain>
    </source>
</reference>
<dbReference type="EMBL" id="JANRMS010000142">
    <property type="protein sequence ID" value="KAJ3545666.1"/>
    <property type="molecule type" value="Genomic_DNA"/>
</dbReference>
<keyword evidence="2" id="KW-1185">Reference proteome</keyword>
<evidence type="ECO:0000313" key="2">
    <source>
        <dbReference type="Proteomes" id="UP001148629"/>
    </source>
</evidence>
<organism evidence="1 2">
    <name type="scientific">Fusarium decemcellulare</name>
    <dbReference type="NCBI Taxonomy" id="57161"/>
    <lineage>
        <taxon>Eukaryota</taxon>
        <taxon>Fungi</taxon>
        <taxon>Dikarya</taxon>
        <taxon>Ascomycota</taxon>
        <taxon>Pezizomycotina</taxon>
        <taxon>Sordariomycetes</taxon>
        <taxon>Hypocreomycetidae</taxon>
        <taxon>Hypocreales</taxon>
        <taxon>Nectriaceae</taxon>
        <taxon>Fusarium</taxon>
        <taxon>Fusarium decemcellulare species complex</taxon>
    </lineage>
</organism>
<dbReference type="Proteomes" id="UP001148629">
    <property type="component" value="Unassembled WGS sequence"/>
</dbReference>